<proteinExistence type="evidence at transcript level"/>
<evidence type="ECO:0000256" key="1">
    <source>
        <dbReference type="SAM" id="Phobius"/>
    </source>
</evidence>
<keyword evidence="1" id="KW-0812">Transmembrane</keyword>
<organism evidence="2">
    <name type="scientific">Rhytidoponera metallica</name>
    <name type="common">Australian green-headed ant</name>
    <name type="synonym">Ponera metallica</name>
    <dbReference type="NCBI Taxonomy" id="148364"/>
    <lineage>
        <taxon>Eukaryota</taxon>
        <taxon>Metazoa</taxon>
        <taxon>Ecdysozoa</taxon>
        <taxon>Arthropoda</taxon>
        <taxon>Hexapoda</taxon>
        <taxon>Insecta</taxon>
        <taxon>Pterygota</taxon>
        <taxon>Neoptera</taxon>
        <taxon>Endopterygota</taxon>
        <taxon>Hymenoptera</taxon>
        <taxon>Apocrita</taxon>
        <taxon>Aculeata</taxon>
        <taxon>Formicoidea</taxon>
        <taxon>Formicidae</taxon>
        <taxon>Ectatomminae</taxon>
        <taxon>Ectatommini</taxon>
        <taxon>Rhytidoponera</taxon>
    </lineage>
</organism>
<feature type="transmembrane region" description="Helical" evidence="1">
    <location>
        <begin position="6"/>
        <end position="28"/>
    </location>
</feature>
<reference evidence="2" key="1">
    <citation type="submission" date="2020-11" db="EMBL/GenBank/DDBJ databases">
        <authorList>
            <person name="Robinson S.D."/>
        </authorList>
    </citation>
    <scope>NUCLEOTIDE SEQUENCE</scope>
    <source>
        <tissue evidence="2">Venom apparatus</tissue>
    </source>
</reference>
<evidence type="ECO:0000313" key="2">
    <source>
        <dbReference type="EMBL" id="UPH34154.1"/>
    </source>
</evidence>
<protein>
    <submittedName>
        <fullName evidence="2">Venom peptide ECTX1-Rm63a</fullName>
    </submittedName>
</protein>
<keyword evidence="1" id="KW-0472">Membrane</keyword>
<keyword evidence="1" id="KW-1133">Transmembrane helix</keyword>
<sequence>MRDSHISMFTVYLMATFLLISTFMAMVISESNVIEVPIQCPPGTTYARNHCRDVF</sequence>
<dbReference type="AlphaFoldDB" id="A0A8U0LTM1"/>
<accession>A0A8U0LTM1</accession>
<name>A0A8U0LTM1_RHYMT</name>
<dbReference type="EMBL" id="MW317121">
    <property type="protein sequence ID" value="UPH34154.1"/>
    <property type="molecule type" value="mRNA"/>
</dbReference>